<reference evidence="2 3" key="1">
    <citation type="submission" date="2019-07" db="EMBL/GenBank/DDBJ databases">
        <title>Whole genome shotgun sequence of Reyranella soli NBRC 108950.</title>
        <authorList>
            <person name="Hosoyama A."/>
            <person name="Uohara A."/>
            <person name="Ohji S."/>
            <person name="Ichikawa N."/>
        </authorList>
    </citation>
    <scope>NUCLEOTIDE SEQUENCE [LARGE SCALE GENOMIC DNA]</scope>
    <source>
        <strain evidence="2 3">NBRC 108950</strain>
    </source>
</reference>
<comment type="caution">
    <text evidence="2">The sequence shown here is derived from an EMBL/GenBank/DDBJ whole genome shotgun (WGS) entry which is preliminary data.</text>
</comment>
<protein>
    <submittedName>
        <fullName evidence="2">Fe-S oxidoreductase</fullName>
    </submittedName>
</protein>
<dbReference type="Pfam" id="PF02754">
    <property type="entry name" value="CCG"/>
    <property type="match status" value="2"/>
</dbReference>
<sequence length="280" mass="29307">MHGIFAAANVAAVSALPNKTSPKPRRVALFVTCLVDLFRPSVGFAAVKLLEDAGCTVEVPPLQVCCGQPAYNSGDRATTRAIAAQVIEAFEGYDAVVAPSGSCGGMLSHHYPGLFDDDPAMKARAENLAGRSYELMAFLVDVLGVTKVTARYDGVVTYHDSCSGLRELGVKEQPRRLLGSVTGLRLSEMKSPEVCCGFGGTFCVKYPEISNAMVGEKSADITSVGAGTLLAGDLGCLMNMAGKLQREGSTVKVRHVAEVLADMGDVAAIGEPSTLDSGTR</sequence>
<dbReference type="PANTHER" id="PTHR30296">
    <property type="entry name" value="UNCHARACTERIZED PROTEIN YKGE"/>
    <property type="match status" value="1"/>
</dbReference>
<dbReference type="EMBL" id="BKAJ01000178">
    <property type="protein sequence ID" value="GEP60729.1"/>
    <property type="molecule type" value="Genomic_DNA"/>
</dbReference>
<evidence type="ECO:0000259" key="1">
    <source>
        <dbReference type="Pfam" id="PF02754"/>
    </source>
</evidence>
<dbReference type="GO" id="GO:0016491">
    <property type="term" value="F:oxidoreductase activity"/>
    <property type="evidence" value="ECO:0007669"/>
    <property type="project" value="UniProtKB-ARBA"/>
</dbReference>
<feature type="domain" description="Cysteine-rich" evidence="1">
    <location>
        <begin position="27"/>
        <end position="107"/>
    </location>
</feature>
<evidence type="ECO:0000313" key="2">
    <source>
        <dbReference type="EMBL" id="GEP60729.1"/>
    </source>
</evidence>
<keyword evidence="3" id="KW-1185">Reference proteome</keyword>
<dbReference type="InterPro" id="IPR004017">
    <property type="entry name" value="Cys_rich_dom"/>
</dbReference>
<organism evidence="2 3">
    <name type="scientific">Reyranella soli</name>
    <dbReference type="NCBI Taxonomy" id="1230389"/>
    <lineage>
        <taxon>Bacteria</taxon>
        <taxon>Pseudomonadati</taxon>
        <taxon>Pseudomonadota</taxon>
        <taxon>Alphaproteobacteria</taxon>
        <taxon>Hyphomicrobiales</taxon>
        <taxon>Reyranellaceae</taxon>
        <taxon>Reyranella</taxon>
    </lineage>
</organism>
<dbReference type="AlphaFoldDB" id="A0A512NP68"/>
<evidence type="ECO:0000313" key="3">
    <source>
        <dbReference type="Proteomes" id="UP000321058"/>
    </source>
</evidence>
<dbReference type="Proteomes" id="UP000321058">
    <property type="component" value="Unassembled WGS sequence"/>
</dbReference>
<gene>
    <name evidence="2" type="ORF">RSO01_78950</name>
</gene>
<name>A0A512NP68_9HYPH</name>
<feature type="domain" description="Cysteine-rich" evidence="1">
    <location>
        <begin position="156"/>
        <end position="240"/>
    </location>
</feature>
<accession>A0A512NP68</accession>
<dbReference type="GO" id="GO:0005829">
    <property type="term" value="C:cytosol"/>
    <property type="evidence" value="ECO:0007669"/>
    <property type="project" value="TreeGrafter"/>
</dbReference>
<dbReference type="PANTHER" id="PTHR30296:SF0">
    <property type="entry name" value="LACTATE UTILIZATION PROTEIN A"/>
    <property type="match status" value="1"/>
</dbReference>
<proteinExistence type="predicted"/>